<keyword evidence="5" id="KW-0862">Zinc</keyword>
<evidence type="ECO:0000256" key="4">
    <source>
        <dbReference type="ARBA" id="ARBA00022801"/>
    </source>
</evidence>
<dbReference type="SMART" id="SM00849">
    <property type="entry name" value="Lactamase_B"/>
    <property type="match status" value="1"/>
</dbReference>
<dbReference type="Proteomes" id="UP000236884">
    <property type="component" value="Chromosome"/>
</dbReference>
<comment type="similarity">
    <text evidence="2">Belongs to the metallo-beta-lactamase superfamily.</text>
</comment>
<keyword evidence="8" id="KW-1185">Reference proteome</keyword>
<dbReference type="PANTHER" id="PTHR42978:SF7">
    <property type="entry name" value="METALLO-HYDROLASE RV2300C-RELATED"/>
    <property type="match status" value="1"/>
</dbReference>
<dbReference type="Pfam" id="PF00753">
    <property type="entry name" value="Lactamase_B"/>
    <property type="match status" value="1"/>
</dbReference>
<proteinExistence type="inferred from homology"/>
<organism evidence="7 8">
    <name type="scientific">Variibacter gotjawalensis</name>
    <dbReference type="NCBI Taxonomy" id="1333996"/>
    <lineage>
        <taxon>Bacteria</taxon>
        <taxon>Pseudomonadati</taxon>
        <taxon>Pseudomonadota</taxon>
        <taxon>Alphaproteobacteria</taxon>
        <taxon>Hyphomicrobiales</taxon>
        <taxon>Nitrobacteraceae</taxon>
        <taxon>Variibacter</taxon>
    </lineage>
</organism>
<evidence type="ECO:0000256" key="5">
    <source>
        <dbReference type="ARBA" id="ARBA00022833"/>
    </source>
</evidence>
<dbReference type="CDD" id="cd07729">
    <property type="entry name" value="AHL_lactonase_MBL-fold"/>
    <property type="match status" value="1"/>
</dbReference>
<protein>
    <submittedName>
        <fullName evidence="7">N-acyl homoserine lactonase</fullName>
        <ecNumber evidence="7">3.1.1.81</ecNumber>
    </submittedName>
</protein>
<evidence type="ECO:0000259" key="6">
    <source>
        <dbReference type="SMART" id="SM00849"/>
    </source>
</evidence>
<dbReference type="KEGG" id="vgo:GJW-30_1_00331"/>
<evidence type="ECO:0000313" key="8">
    <source>
        <dbReference type="Proteomes" id="UP000236884"/>
    </source>
</evidence>
<evidence type="ECO:0000256" key="1">
    <source>
        <dbReference type="ARBA" id="ARBA00001947"/>
    </source>
</evidence>
<dbReference type="PANTHER" id="PTHR42978">
    <property type="entry name" value="QUORUM-QUENCHING LACTONASE YTNP-RELATED-RELATED"/>
    <property type="match status" value="1"/>
</dbReference>
<dbReference type="AlphaFoldDB" id="A0A0S3PPJ8"/>
<keyword evidence="3" id="KW-0479">Metal-binding</keyword>
<evidence type="ECO:0000256" key="2">
    <source>
        <dbReference type="ARBA" id="ARBA00007749"/>
    </source>
</evidence>
<dbReference type="EC" id="3.1.1.81" evidence="7"/>
<dbReference type="Gene3D" id="3.60.15.10">
    <property type="entry name" value="Ribonuclease Z/Hydroxyacylglutathione hydrolase-like"/>
    <property type="match status" value="1"/>
</dbReference>
<evidence type="ECO:0000256" key="3">
    <source>
        <dbReference type="ARBA" id="ARBA00022723"/>
    </source>
</evidence>
<dbReference type="GO" id="GO:0046872">
    <property type="term" value="F:metal ion binding"/>
    <property type="evidence" value="ECO:0007669"/>
    <property type="project" value="UniProtKB-KW"/>
</dbReference>
<name>A0A0S3PPJ8_9BRAD</name>
<dbReference type="RefSeq" id="WP_096350881.1">
    <property type="nucleotide sequence ID" value="NZ_AP014946.1"/>
</dbReference>
<gene>
    <name evidence="7" type="primary">aiiA</name>
    <name evidence="7" type="ORF">GJW-30_1_00331</name>
</gene>
<dbReference type="InterPro" id="IPR001279">
    <property type="entry name" value="Metallo-B-lactamas"/>
</dbReference>
<dbReference type="EMBL" id="AP014946">
    <property type="protein sequence ID" value="BAT57821.1"/>
    <property type="molecule type" value="Genomic_DNA"/>
</dbReference>
<accession>A0A0S3PPJ8</accession>
<dbReference type="GO" id="GO:0102007">
    <property type="term" value="F:acyl-L-homoserine-lactone lactonohydrolase activity"/>
    <property type="evidence" value="ECO:0007669"/>
    <property type="project" value="UniProtKB-EC"/>
</dbReference>
<dbReference type="InterPro" id="IPR051013">
    <property type="entry name" value="MBL_superfamily_lactonases"/>
</dbReference>
<evidence type="ECO:0000313" key="7">
    <source>
        <dbReference type="EMBL" id="BAT57821.1"/>
    </source>
</evidence>
<dbReference type="SUPFAM" id="SSF56281">
    <property type="entry name" value="Metallo-hydrolase/oxidoreductase"/>
    <property type="match status" value="1"/>
</dbReference>
<keyword evidence="4 7" id="KW-0378">Hydrolase</keyword>
<comment type="cofactor">
    <cofactor evidence="1">
        <name>Zn(2+)</name>
        <dbReference type="ChEBI" id="CHEBI:29105"/>
    </cofactor>
</comment>
<feature type="domain" description="Metallo-beta-lactamase" evidence="6">
    <location>
        <begin position="36"/>
        <end position="236"/>
    </location>
</feature>
<sequence length="264" mass="29555">MTDTYEVYAIKYGDHDRKASENFLGGDPHDGPMPLDYFVWAIVGDKRTFVLDTGFEPAIGDKRQRRISKPINEGLATIGIKVDEVRDIIVSHLHYDHTGNYEMFPNARYHLQDCEMAYATGRCMCHAELRKPFEAEDVTAMVRKVFENRVTFHDGDAELAPGVTVHHIGGHSRGLQSVRVNTKRGPVVLASDASHYYAHIEQGRVFPLVYNVGDVVEGYEKLKSLGGGLKNVVPGHDPLVLKRYPAAKPELEGWIARLDAEPKS</sequence>
<reference evidence="7 8" key="1">
    <citation type="submission" date="2015-08" db="EMBL/GenBank/DDBJ databases">
        <title>Investigation of the bacterial diversity of lava forest soil.</title>
        <authorList>
            <person name="Lee J.S."/>
        </authorList>
    </citation>
    <scope>NUCLEOTIDE SEQUENCE [LARGE SCALE GENOMIC DNA]</scope>
    <source>
        <strain evidence="7 8">GJW-30</strain>
    </source>
</reference>
<dbReference type="InterPro" id="IPR036866">
    <property type="entry name" value="RibonucZ/Hydroxyglut_hydro"/>
</dbReference>
<dbReference type="OrthoDB" id="9773738at2"/>